<dbReference type="GO" id="GO:0005886">
    <property type="term" value="C:plasma membrane"/>
    <property type="evidence" value="ECO:0007669"/>
    <property type="project" value="UniProtKB-SubCell"/>
</dbReference>
<comment type="subcellular location">
    <subcellularLocation>
        <location evidence="1">Cell membrane</location>
        <topology evidence="1">Multi-pass membrane protein</topology>
    </subcellularLocation>
</comment>
<keyword evidence="5 8" id="KW-1133">Transmembrane helix</keyword>
<dbReference type="InterPro" id="IPR018584">
    <property type="entry name" value="GT87"/>
</dbReference>
<evidence type="ECO:0000256" key="4">
    <source>
        <dbReference type="ARBA" id="ARBA00022692"/>
    </source>
</evidence>
<evidence type="ECO:0000256" key="5">
    <source>
        <dbReference type="ARBA" id="ARBA00022989"/>
    </source>
</evidence>
<evidence type="ECO:0000256" key="7">
    <source>
        <dbReference type="ARBA" id="ARBA00024033"/>
    </source>
</evidence>
<feature type="transmembrane region" description="Helical" evidence="8">
    <location>
        <begin position="122"/>
        <end position="144"/>
    </location>
</feature>
<reference evidence="9 10" key="1">
    <citation type="submission" date="2006-01" db="EMBL/GenBank/DDBJ databases">
        <title>Complete sequence of Anaeromyxobacter dehalogenans 2CP-C.</title>
        <authorList>
            <consortium name="US DOE Joint Genome Institute"/>
            <person name="Copeland A."/>
            <person name="Lucas S."/>
            <person name="Lapidus A."/>
            <person name="Barry K."/>
            <person name="Detter J.C."/>
            <person name="Glavina T."/>
            <person name="Hammon N."/>
            <person name="Israni S."/>
            <person name="Pitluck S."/>
            <person name="Brettin T."/>
            <person name="Bruce D."/>
            <person name="Han C."/>
            <person name="Tapia R."/>
            <person name="Gilna P."/>
            <person name="Kiss H."/>
            <person name="Schmutz J."/>
            <person name="Larimer F."/>
            <person name="Land M."/>
            <person name="Kyrpides N."/>
            <person name="Anderson I."/>
            <person name="Sanford R.A."/>
            <person name="Ritalahti K.M."/>
            <person name="Thomas H.S."/>
            <person name="Kirby J.R."/>
            <person name="Zhulin I.B."/>
            <person name="Loeffler F.E."/>
            <person name="Richardson P."/>
        </authorList>
    </citation>
    <scope>NUCLEOTIDE SEQUENCE [LARGE SCALE GENOMIC DNA]</scope>
    <source>
        <strain evidence="9 10">2CP-C</strain>
    </source>
</reference>
<keyword evidence="6 8" id="KW-0472">Membrane</keyword>
<comment type="similarity">
    <text evidence="7">Belongs to the glycosyltransferase 87 family.</text>
</comment>
<dbReference type="GO" id="GO:0016758">
    <property type="term" value="F:hexosyltransferase activity"/>
    <property type="evidence" value="ECO:0007669"/>
    <property type="project" value="InterPro"/>
</dbReference>
<evidence type="ECO:0000256" key="3">
    <source>
        <dbReference type="ARBA" id="ARBA00022679"/>
    </source>
</evidence>
<protein>
    <submittedName>
        <fullName evidence="9">Putative membrane protein</fullName>
    </submittedName>
</protein>
<dbReference type="eggNOG" id="ENOG502Z9HB">
    <property type="taxonomic scope" value="Bacteria"/>
</dbReference>
<gene>
    <name evidence="9" type="ordered locus">Adeh_2317</name>
</gene>
<name>Q2IKA8_ANADE</name>
<proteinExistence type="inferred from homology"/>
<dbReference type="AlphaFoldDB" id="Q2IKA8"/>
<evidence type="ECO:0000256" key="1">
    <source>
        <dbReference type="ARBA" id="ARBA00004651"/>
    </source>
</evidence>
<dbReference type="EMBL" id="CP000251">
    <property type="protein sequence ID" value="ABC82087.1"/>
    <property type="molecule type" value="Genomic_DNA"/>
</dbReference>
<keyword evidence="4 8" id="KW-0812">Transmembrane</keyword>
<evidence type="ECO:0000313" key="9">
    <source>
        <dbReference type="EMBL" id="ABC82087.1"/>
    </source>
</evidence>
<feature type="transmembrane region" description="Helical" evidence="8">
    <location>
        <begin position="285"/>
        <end position="305"/>
    </location>
</feature>
<feature type="transmembrane region" description="Helical" evidence="8">
    <location>
        <begin position="190"/>
        <end position="214"/>
    </location>
</feature>
<feature type="transmembrane region" description="Helical" evidence="8">
    <location>
        <begin position="25"/>
        <end position="43"/>
    </location>
</feature>
<feature type="transmembrane region" description="Helical" evidence="8">
    <location>
        <begin position="358"/>
        <end position="391"/>
    </location>
</feature>
<dbReference type="Pfam" id="PF09594">
    <property type="entry name" value="GT87"/>
    <property type="match status" value="1"/>
</dbReference>
<organism evidence="9 10">
    <name type="scientific">Anaeromyxobacter dehalogenans (strain 2CP-C)</name>
    <dbReference type="NCBI Taxonomy" id="290397"/>
    <lineage>
        <taxon>Bacteria</taxon>
        <taxon>Pseudomonadati</taxon>
        <taxon>Myxococcota</taxon>
        <taxon>Myxococcia</taxon>
        <taxon>Myxococcales</taxon>
        <taxon>Cystobacterineae</taxon>
        <taxon>Anaeromyxobacteraceae</taxon>
        <taxon>Anaeromyxobacter</taxon>
    </lineage>
</organism>
<keyword evidence="2" id="KW-1003">Cell membrane</keyword>
<keyword evidence="3" id="KW-0808">Transferase</keyword>
<sequence length="405" mass="42200">MTEPRRTSRALAAARDGTWLTRERLRAYGLTLIAAYVACGAWLCRGRGLLDPLGRPIGTDFLSFYASSTLARAGEASSVYVEGALRDAELAVVAGGADLPFYAWLYPPQALLVVYPLAAMPYLAAFAVAMSAGIAVVGVVVASATSGWRAQLGLTFAAPAMFLCVTHGQLSLLAIGLLGASLALLRSSPWLSGILVGLASFKPQLGLLFPVALLAGRHGRAFLSATAAAVLLAWASWLAFGPDVFRQWLGALPGARAIVEDGAVEFSKQASVLAAGRVLGLPVPYATALQGVALVCAAGAVGWAWRNVADPALQNAVLVTAAVLGSPFVLVYDHLLVVLALGWLVATWRRTAPLPWEVAVAAFAWAAPLLAMAVRLPLAAASSACLLALLLRRAVSLPSIRDART</sequence>
<evidence type="ECO:0000256" key="8">
    <source>
        <dbReference type="SAM" id="Phobius"/>
    </source>
</evidence>
<feature type="transmembrane region" description="Helical" evidence="8">
    <location>
        <begin position="317"/>
        <end position="346"/>
    </location>
</feature>
<dbReference type="Proteomes" id="UP000001935">
    <property type="component" value="Chromosome"/>
</dbReference>
<dbReference type="STRING" id="290397.Adeh_2317"/>
<dbReference type="KEGG" id="ade:Adeh_2317"/>
<feature type="transmembrane region" description="Helical" evidence="8">
    <location>
        <begin position="156"/>
        <end position="184"/>
    </location>
</feature>
<dbReference type="HOGENOM" id="CLU_037296_1_1_7"/>
<feature type="transmembrane region" description="Helical" evidence="8">
    <location>
        <begin position="221"/>
        <end position="240"/>
    </location>
</feature>
<evidence type="ECO:0000256" key="6">
    <source>
        <dbReference type="ARBA" id="ARBA00023136"/>
    </source>
</evidence>
<evidence type="ECO:0000256" key="2">
    <source>
        <dbReference type="ARBA" id="ARBA00022475"/>
    </source>
</evidence>
<evidence type="ECO:0000313" key="10">
    <source>
        <dbReference type="Proteomes" id="UP000001935"/>
    </source>
</evidence>
<accession>Q2IKA8</accession>